<dbReference type="Gene3D" id="1.20.190.50">
    <property type="match status" value="1"/>
</dbReference>
<dbReference type="PANTHER" id="PTHR13003:SF2">
    <property type="entry name" value="NUCLEAR PORE COMPLEX PROTEIN NUP107"/>
    <property type="match status" value="1"/>
</dbReference>
<dbReference type="STRING" id="669874.A0A1E4TXW9"/>
<name>A0A1E4TXW9_PACTA</name>
<dbReference type="GO" id="GO:0006406">
    <property type="term" value="P:mRNA export from nucleus"/>
    <property type="evidence" value="ECO:0007669"/>
    <property type="project" value="TreeGrafter"/>
</dbReference>
<evidence type="ECO:0000256" key="3">
    <source>
        <dbReference type="ARBA" id="ARBA00022927"/>
    </source>
</evidence>
<evidence type="ECO:0000313" key="9">
    <source>
        <dbReference type="Proteomes" id="UP000094236"/>
    </source>
</evidence>
<dbReference type="GO" id="GO:0006606">
    <property type="term" value="P:protein import into nucleus"/>
    <property type="evidence" value="ECO:0007669"/>
    <property type="project" value="TreeGrafter"/>
</dbReference>
<dbReference type="PANTHER" id="PTHR13003">
    <property type="entry name" value="NUP107-RELATED"/>
    <property type="match status" value="1"/>
</dbReference>
<evidence type="ECO:0000256" key="6">
    <source>
        <dbReference type="ARBA" id="ARBA00023242"/>
    </source>
</evidence>
<protein>
    <recommendedName>
        <fullName evidence="7">Nuclear pore complex protein</fullName>
    </recommendedName>
</protein>
<keyword evidence="1 7" id="KW-0813">Transport</keyword>
<dbReference type="EMBL" id="KV454012">
    <property type="protein sequence ID" value="ODV96587.1"/>
    <property type="molecule type" value="Genomic_DNA"/>
</dbReference>
<keyword evidence="4 7" id="KW-0811">Translocation</keyword>
<sequence length="856" mass="99761">MSTVDVSELKKIRRDNVENLVVLDEFAKCLKKFKLDPEAMDPFEMISSFKIISAKDIVSREDLEDADNLKKLSRPDKIKSESGCLEVKFWSLVEALVGFRYSQDYSDIDEDSNLKYLDKVKSTRSCHSEFVLKEHIVVKDNLLQEITIIKNWLVDNFGLDEDDEDVEDEIEMEIELEKITSSTDDPISNGDGAVRVTKYGLASSKWLHTRVDLQSSTNKPDLVSNLDIDAPLRNNLRNSKRLKKINQKDAIDDYKFHKLVFKLLLENKIEKIIKLCKHTNNWTLLLILSGIQDYVDPEIDIDFVLEGGIDNSSENLHPSTPFGIKNSLLWRRTVFSLSQNKNLDKYERGIYGFLSGNYEASNDLDISWERKLLICLQALYLDRLEKKVIYVLGDEVDEDILNMPIPEISFESISDILDNLSKNSNNKIVAQSKNSIRMLIGSILKNKIESLLENSVRLFDDLFTLNNNYRNDATVTEVDSENLIIESYLLRILVHFTIFMKILDDSIVDNENLIKLIKYYVNRLSLLNQYTLIPIYLSFIPYEKQIVENYAFILCQLTFERQDRLKQLEAMRLLKLPLEDILKRTVQKAFEDNKEYYDCTTNENILISDDENSYTEIDQNIFDSLHWLLEANMHKECLSSILVLARKLLLKGKIFSLMKFWGRIHLVKLVNKYKFDEDLLLDYQNKKGVYDMDKDLISAENIQELFQYEILIKNFKLLRSYTSTDQKNFSTMDSIKSLNNLSVSFKDFIKSWLFELSSSSSIPQADLQVLNRLRLLYIPYFITKYFDIVSSGEKNSQEQNLELIKINVIELVEIMSSDDFKIYDLFSKTNRLKSFLKMFGKFNAEIFDNSENGIYD</sequence>
<accession>A0A1E4TXW9</accession>
<proteinExistence type="inferred from homology"/>
<evidence type="ECO:0000256" key="1">
    <source>
        <dbReference type="ARBA" id="ARBA00022448"/>
    </source>
</evidence>
<gene>
    <name evidence="8" type="ORF">PACTADRAFT_32091</name>
</gene>
<keyword evidence="9" id="KW-1185">Reference proteome</keyword>
<dbReference type="GO" id="GO:0031080">
    <property type="term" value="C:nuclear pore outer ring"/>
    <property type="evidence" value="ECO:0007669"/>
    <property type="project" value="TreeGrafter"/>
</dbReference>
<comment type="subunit">
    <text evidence="7">Part of the nuclear pore complex (NPC).</text>
</comment>
<dbReference type="OrthoDB" id="3098at2759"/>
<keyword evidence="6 7" id="KW-0539">Nucleus</keyword>
<dbReference type="GO" id="GO:0017056">
    <property type="term" value="F:structural constituent of nuclear pore"/>
    <property type="evidence" value="ECO:0007669"/>
    <property type="project" value="UniProtKB-UniRule"/>
</dbReference>
<dbReference type="Gene3D" id="1.10.3450.20">
    <property type="match status" value="1"/>
</dbReference>
<organism evidence="8 9">
    <name type="scientific">Pachysolen tannophilus NRRL Y-2460</name>
    <dbReference type="NCBI Taxonomy" id="669874"/>
    <lineage>
        <taxon>Eukaryota</taxon>
        <taxon>Fungi</taxon>
        <taxon>Dikarya</taxon>
        <taxon>Ascomycota</taxon>
        <taxon>Saccharomycotina</taxon>
        <taxon>Pichiomycetes</taxon>
        <taxon>Pachysolenaceae</taxon>
        <taxon>Pachysolen</taxon>
    </lineage>
</organism>
<evidence type="ECO:0000256" key="5">
    <source>
        <dbReference type="ARBA" id="ARBA00023132"/>
    </source>
</evidence>
<dbReference type="InterPro" id="IPR007252">
    <property type="entry name" value="Nup84/Nup107"/>
</dbReference>
<keyword evidence="7" id="KW-0472">Membrane</keyword>
<evidence type="ECO:0000256" key="7">
    <source>
        <dbReference type="RuleBase" id="RU365072"/>
    </source>
</evidence>
<dbReference type="GO" id="GO:0000973">
    <property type="term" value="P:post-transcriptional tethering of RNA polymerase II gene DNA at nuclear periphery"/>
    <property type="evidence" value="ECO:0007669"/>
    <property type="project" value="TreeGrafter"/>
</dbReference>
<keyword evidence="5 7" id="KW-0906">Nuclear pore complex</keyword>
<comment type="function">
    <text evidence="7">Functions as a component of the nuclear pore complex (NPC).</text>
</comment>
<dbReference type="GO" id="GO:0031965">
    <property type="term" value="C:nuclear membrane"/>
    <property type="evidence" value="ECO:0007669"/>
    <property type="project" value="UniProtKB-SubCell"/>
</dbReference>
<reference evidence="9" key="1">
    <citation type="submission" date="2016-05" db="EMBL/GenBank/DDBJ databases">
        <title>Comparative genomics of biotechnologically important yeasts.</title>
        <authorList>
            <consortium name="DOE Joint Genome Institute"/>
            <person name="Riley R."/>
            <person name="Haridas S."/>
            <person name="Wolfe K.H."/>
            <person name="Lopes M.R."/>
            <person name="Hittinger C.T."/>
            <person name="Goker M."/>
            <person name="Salamov A."/>
            <person name="Wisecaver J."/>
            <person name="Long T.M."/>
            <person name="Aerts A.L."/>
            <person name="Barry K."/>
            <person name="Choi C."/>
            <person name="Clum A."/>
            <person name="Coughlan A.Y."/>
            <person name="Deshpande S."/>
            <person name="Douglass A.P."/>
            <person name="Hanson S.J."/>
            <person name="Klenk H.-P."/>
            <person name="Labutti K."/>
            <person name="Lapidus A."/>
            <person name="Lindquist E."/>
            <person name="Lipzen A."/>
            <person name="Meier-Kolthoff J.P."/>
            <person name="Ohm R.A."/>
            <person name="Otillar R.P."/>
            <person name="Pangilinan J."/>
            <person name="Peng Y."/>
            <person name="Rokas A."/>
            <person name="Rosa C.A."/>
            <person name="Scheuner C."/>
            <person name="Sibirny A.A."/>
            <person name="Slot J.C."/>
            <person name="Stielow J.B."/>
            <person name="Sun H."/>
            <person name="Kurtzman C.P."/>
            <person name="Blackwell M."/>
            <person name="Grigoriev I.V."/>
            <person name="Jeffries T.W."/>
        </authorList>
    </citation>
    <scope>NUCLEOTIDE SEQUENCE [LARGE SCALE GENOMIC DNA]</scope>
    <source>
        <strain evidence="9">NRRL Y-2460</strain>
    </source>
</reference>
<evidence type="ECO:0000256" key="2">
    <source>
        <dbReference type="ARBA" id="ARBA00022816"/>
    </source>
</evidence>
<evidence type="ECO:0000256" key="4">
    <source>
        <dbReference type="ARBA" id="ARBA00023010"/>
    </source>
</evidence>
<dbReference type="AlphaFoldDB" id="A0A1E4TXW9"/>
<evidence type="ECO:0000313" key="8">
    <source>
        <dbReference type="EMBL" id="ODV96587.1"/>
    </source>
</evidence>
<dbReference type="Pfam" id="PF04121">
    <property type="entry name" value="Nup84_Nup100"/>
    <property type="match status" value="1"/>
</dbReference>
<comment type="subcellular location">
    <subcellularLocation>
        <location evidence="7">Nucleus</location>
        <location evidence="7">Nuclear pore complex</location>
    </subcellularLocation>
    <subcellularLocation>
        <location evidence="7">Nucleus membrane</location>
    </subcellularLocation>
</comment>
<dbReference type="Proteomes" id="UP000094236">
    <property type="component" value="Unassembled WGS sequence"/>
</dbReference>
<keyword evidence="3" id="KW-0653">Protein transport</keyword>
<comment type="similarity">
    <text evidence="7">Belongs to the nucleoporin Nup84/Nup107 family.</text>
</comment>
<keyword evidence="2" id="KW-0509">mRNA transport</keyword>